<dbReference type="OrthoDB" id="10265171at2759"/>
<feature type="compositionally biased region" description="Pro residues" evidence="8">
    <location>
        <begin position="267"/>
        <end position="283"/>
    </location>
</feature>
<gene>
    <name evidence="10" type="ORF">D910_04961</name>
</gene>
<feature type="compositionally biased region" description="Pro residues" evidence="8">
    <location>
        <begin position="144"/>
        <end position="155"/>
    </location>
</feature>
<keyword evidence="5" id="KW-0010">Activator</keyword>
<feature type="compositionally biased region" description="Polar residues" evidence="8">
    <location>
        <begin position="157"/>
        <end position="178"/>
    </location>
</feature>
<evidence type="ECO:0000256" key="7">
    <source>
        <dbReference type="ARBA" id="ARBA00023242"/>
    </source>
</evidence>
<feature type="compositionally biased region" description="Low complexity" evidence="8">
    <location>
        <begin position="119"/>
        <end position="143"/>
    </location>
</feature>
<comment type="subcellular location">
    <subcellularLocation>
        <location evidence="1">Nucleus</location>
    </subcellularLocation>
</comment>
<keyword evidence="4" id="KW-0805">Transcription regulation</keyword>
<dbReference type="STRING" id="77166.U4UC95"/>
<protein>
    <recommendedName>
        <fullName evidence="9">SS18 N-terminal domain-containing protein</fullName>
    </recommendedName>
</protein>
<comment type="similarity">
    <text evidence="2">Belongs to the SS18 family.</text>
</comment>
<feature type="domain" description="SS18 N-terminal" evidence="9">
    <location>
        <begin position="12"/>
        <end position="72"/>
    </location>
</feature>
<feature type="compositionally biased region" description="Low complexity" evidence="8">
    <location>
        <begin position="255"/>
        <end position="266"/>
    </location>
</feature>
<reference evidence="10 11" key="1">
    <citation type="journal article" date="2013" name="Genome Biol.">
        <title>Draft genome of the mountain pine beetle, Dendroctonus ponderosae Hopkins, a major forest pest.</title>
        <authorList>
            <person name="Keeling C.I."/>
            <person name="Yuen M.M."/>
            <person name="Liao N.Y."/>
            <person name="Docking T.R."/>
            <person name="Chan S.K."/>
            <person name="Taylor G.A."/>
            <person name="Palmquist D.L."/>
            <person name="Jackman S.D."/>
            <person name="Nguyen A."/>
            <person name="Li M."/>
            <person name="Henderson H."/>
            <person name="Janes J.K."/>
            <person name="Zhao Y."/>
            <person name="Pandoh P."/>
            <person name="Moore R."/>
            <person name="Sperling F.A."/>
            <person name="Huber D.P."/>
            <person name="Birol I."/>
            <person name="Jones S.J."/>
            <person name="Bohlmann J."/>
        </authorList>
    </citation>
    <scope>NUCLEOTIDE SEQUENCE</scope>
</reference>
<dbReference type="Proteomes" id="UP000030742">
    <property type="component" value="Unassembled WGS sequence"/>
</dbReference>
<dbReference type="PANTHER" id="PTHR23107">
    <property type="entry name" value="SYNOVIAL SARCOMA ASSOCIATED SS18 PROTEIN"/>
    <property type="match status" value="1"/>
</dbReference>
<accession>U4UC95</accession>
<dbReference type="GO" id="GO:0045944">
    <property type="term" value="P:positive regulation of transcription by RNA polymerase II"/>
    <property type="evidence" value="ECO:0007669"/>
    <property type="project" value="TreeGrafter"/>
</dbReference>
<name>U4UC95_DENPD</name>
<feature type="compositionally biased region" description="Low complexity" evidence="8">
    <location>
        <begin position="219"/>
        <end position="235"/>
    </location>
</feature>
<feature type="region of interest" description="Disordered" evidence="8">
    <location>
        <begin position="119"/>
        <end position="301"/>
    </location>
</feature>
<keyword evidence="3" id="KW-0677">Repeat</keyword>
<feature type="compositionally biased region" description="Polar residues" evidence="8">
    <location>
        <begin position="292"/>
        <end position="301"/>
    </location>
</feature>
<dbReference type="Pfam" id="PF05030">
    <property type="entry name" value="SSXT"/>
    <property type="match status" value="1"/>
</dbReference>
<proteinExistence type="inferred from homology"/>
<dbReference type="EMBL" id="KB631976">
    <property type="protein sequence ID" value="ERL87570.1"/>
    <property type="molecule type" value="Genomic_DNA"/>
</dbReference>
<organism evidence="10 11">
    <name type="scientific">Dendroctonus ponderosae</name>
    <name type="common">Mountain pine beetle</name>
    <dbReference type="NCBI Taxonomy" id="77166"/>
    <lineage>
        <taxon>Eukaryota</taxon>
        <taxon>Metazoa</taxon>
        <taxon>Ecdysozoa</taxon>
        <taxon>Arthropoda</taxon>
        <taxon>Hexapoda</taxon>
        <taxon>Insecta</taxon>
        <taxon>Pterygota</taxon>
        <taxon>Neoptera</taxon>
        <taxon>Endopterygota</taxon>
        <taxon>Coleoptera</taxon>
        <taxon>Polyphaga</taxon>
        <taxon>Cucujiformia</taxon>
        <taxon>Curculionidae</taxon>
        <taxon>Scolytinae</taxon>
        <taxon>Dendroctonus</taxon>
    </lineage>
</organism>
<dbReference type="GO" id="GO:0005654">
    <property type="term" value="C:nucleoplasm"/>
    <property type="evidence" value="ECO:0007669"/>
    <property type="project" value="UniProtKB-ARBA"/>
</dbReference>
<dbReference type="PANTHER" id="PTHR23107:SF0">
    <property type="entry name" value="IP09280P"/>
    <property type="match status" value="1"/>
</dbReference>
<evidence type="ECO:0000259" key="9">
    <source>
        <dbReference type="Pfam" id="PF05030"/>
    </source>
</evidence>
<evidence type="ECO:0000313" key="11">
    <source>
        <dbReference type="Proteomes" id="UP000030742"/>
    </source>
</evidence>
<sequence length="301" mass="32255">MSTAFARTNGPRQPPNPQQIQKLLDENGHLIQTIQEYQSKGKVQEVLQYQTQLHRNLVFLATIADNAQNVNSLLPQDTGNLQALRHLDDLRDLQDQVVQYFRLISNGRMVQFVAPHPGYQQRGYQQGQYPSQYPPQGQGYPQGQYPPPNQPPVYPPNTQSNYGQPPPTTAYNSYQQQGYGAAPPASNAPPQGPATGSYAPPNGPPPQSSAPYGVPPNGPASYAGAPPPQSYSSSQVPPPQNYGQNNTQGPPFSGPPTTNTSSSVNTAPPPSGPGGPAPPPSSQPYPGQQGYNPNSQSNLNT</sequence>
<feature type="non-terminal residue" evidence="10">
    <location>
        <position position="301"/>
    </location>
</feature>
<dbReference type="GO" id="GO:0003713">
    <property type="term" value="F:transcription coactivator activity"/>
    <property type="evidence" value="ECO:0007669"/>
    <property type="project" value="TreeGrafter"/>
</dbReference>
<evidence type="ECO:0000313" key="10">
    <source>
        <dbReference type="EMBL" id="ERL87570.1"/>
    </source>
</evidence>
<dbReference type="InterPro" id="IPR007726">
    <property type="entry name" value="SS18_N"/>
</dbReference>
<keyword evidence="6" id="KW-0804">Transcription</keyword>
<feature type="compositionally biased region" description="Pro residues" evidence="8">
    <location>
        <begin position="201"/>
        <end position="218"/>
    </location>
</feature>
<evidence type="ECO:0000256" key="6">
    <source>
        <dbReference type="ARBA" id="ARBA00023163"/>
    </source>
</evidence>
<evidence type="ECO:0000256" key="4">
    <source>
        <dbReference type="ARBA" id="ARBA00023015"/>
    </source>
</evidence>
<evidence type="ECO:0000256" key="3">
    <source>
        <dbReference type="ARBA" id="ARBA00022737"/>
    </source>
</evidence>
<evidence type="ECO:0000256" key="1">
    <source>
        <dbReference type="ARBA" id="ARBA00004123"/>
    </source>
</evidence>
<evidence type="ECO:0000256" key="2">
    <source>
        <dbReference type="ARBA" id="ARBA00007945"/>
    </source>
</evidence>
<evidence type="ECO:0000256" key="5">
    <source>
        <dbReference type="ARBA" id="ARBA00023159"/>
    </source>
</evidence>
<dbReference type="AlphaFoldDB" id="U4UC95"/>
<keyword evidence="7" id="KW-0539">Nucleus</keyword>
<evidence type="ECO:0000256" key="8">
    <source>
        <dbReference type="SAM" id="MobiDB-lite"/>
    </source>
</evidence>